<dbReference type="InterPro" id="IPR000719">
    <property type="entry name" value="Prot_kinase_dom"/>
</dbReference>
<dbReference type="EMBL" id="CAJVPV010000959">
    <property type="protein sequence ID" value="CAG8481302.1"/>
    <property type="molecule type" value="Genomic_DNA"/>
</dbReference>
<keyword evidence="8" id="KW-1185">Reference proteome</keyword>
<evidence type="ECO:0000256" key="5">
    <source>
        <dbReference type="PROSITE-ProRule" id="PRU10141"/>
    </source>
</evidence>
<dbReference type="GO" id="GO:0004674">
    <property type="term" value="F:protein serine/threonine kinase activity"/>
    <property type="evidence" value="ECO:0007669"/>
    <property type="project" value="TreeGrafter"/>
</dbReference>
<evidence type="ECO:0000313" key="8">
    <source>
        <dbReference type="Proteomes" id="UP000789342"/>
    </source>
</evidence>
<dbReference type="OrthoDB" id="2444716at2759"/>
<dbReference type="Pfam" id="PF00069">
    <property type="entry name" value="Pkinase"/>
    <property type="match status" value="1"/>
</dbReference>
<dbReference type="Gene3D" id="3.30.200.20">
    <property type="entry name" value="Phosphorylase Kinase, domain 1"/>
    <property type="match status" value="1"/>
</dbReference>
<feature type="binding site" evidence="5">
    <location>
        <position position="62"/>
    </location>
    <ligand>
        <name>ATP</name>
        <dbReference type="ChEBI" id="CHEBI:30616"/>
    </ligand>
</feature>
<dbReference type="GO" id="GO:0005524">
    <property type="term" value="F:ATP binding"/>
    <property type="evidence" value="ECO:0007669"/>
    <property type="project" value="UniProtKB-UniRule"/>
</dbReference>
<evidence type="ECO:0000256" key="3">
    <source>
        <dbReference type="ARBA" id="ARBA00022777"/>
    </source>
</evidence>
<organism evidence="7 8">
    <name type="scientific">Acaulospora morrowiae</name>
    <dbReference type="NCBI Taxonomy" id="94023"/>
    <lineage>
        <taxon>Eukaryota</taxon>
        <taxon>Fungi</taxon>
        <taxon>Fungi incertae sedis</taxon>
        <taxon>Mucoromycota</taxon>
        <taxon>Glomeromycotina</taxon>
        <taxon>Glomeromycetes</taxon>
        <taxon>Diversisporales</taxon>
        <taxon>Acaulosporaceae</taxon>
        <taxon>Acaulospora</taxon>
    </lineage>
</organism>
<evidence type="ECO:0000256" key="2">
    <source>
        <dbReference type="ARBA" id="ARBA00022741"/>
    </source>
</evidence>
<protein>
    <submittedName>
        <fullName evidence="7">13511_t:CDS:1</fullName>
    </submittedName>
</protein>
<keyword evidence="2 5" id="KW-0547">Nucleotide-binding</keyword>
<dbReference type="Proteomes" id="UP000789342">
    <property type="component" value="Unassembled WGS sequence"/>
</dbReference>
<evidence type="ECO:0000313" key="7">
    <source>
        <dbReference type="EMBL" id="CAG8481302.1"/>
    </source>
</evidence>
<reference evidence="7" key="1">
    <citation type="submission" date="2021-06" db="EMBL/GenBank/DDBJ databases">
        <authorList>
            <person name="Kallberg Y."/>
            <person name="Tangrot J."/>
            <person name="Rosling A."/>
        </authorList>
    </citation>
    <scope>NUCLEOTIDE SEQUENCE</scope>
    <source>
        <strain evidence="7">CL551</strain>
    </source>
</reference>
<dbReference type="InterPro" id="IPR051681">
    <property type="entry name" value="Ser/Thr_Kinases-Pseudokinases"/>
</dbReference>
<dbReference type="InterPro" id="IPR011009">
    <property type="entry name" value="Kinase-like_dom_sf"/>
</dbReference>
<evidence type="ECO:0000256" key="4">
    <source>
        <dbReference type="ARBA" id="ARBA00022840"/>
    </source>
</evidence>
<dbReference type="PROSITE" id="PS00107">
    <property type="entry name" value="PROTEIN_KINASE_ATP"/>
    <property type="match status" value="1"/>
</dbReference>
<sequence>MINENSSAVPLEYEWLEEEIKNGRVNSFNYNQFTILKEIGTGGFGIVECAEWKVFERKVALKRLKNSQPQLDELSLKEFIREIRLLRKISVHPNVIKFLGIMKGGNTCSLKGMMGFVDPQCYLTPGFIRNEKSDVYSYGVILWEISKPTKNVPLKFIELYKRCQSVNPDKRLNIDEPRYFILQSNRLSINATRNS</sequence>
<keyword evidence="3" id="KW-0418">Kinase</keyword>
<evidence type="ECO:0000256" key="1">
    <source>
        <dbReference type="ARBA" id="ARBA00022679"/>
    </source>
</evidence>
<dbReference type="PANTHER" id="PTHR44329">
    <property type="entry name" value="SERINE/THREONINE-PROTEIN KINASE TNNI3K-RELATED"/>
    <property type="match status" value="1"/>
</dbReference>
<proteinExistence type="predicted"/>
<dbReference type="AlphaFoldDB" id="A0A9N8WE33"/>
<evidence type="ECO:0000259" key="6">
    <source>
        <dbReference type="PROSITE" id="PS50011"/>
    </source>
</evidence>
<gene>
    <name evidence="7" type="ORF">AMORRO_LOCUS2319</name>
</gene>
<dbReference type="SUPFAM" id="SSF56112">
    <property type="entry name" value="Protein kinase-like (PK-like)"/>
    <property type="match status" value="1"/>
</dbReference>
<name>A0A9N8WE33_9GLOM</name>
<accession>A0A9N8WE33</accession>
<feature type="domain" description="Protein kinase" evidence="6">
    <location>
        <begin position="33"/>
        <end position="195"/>
    </location>
</feature>
<keyword evidence="1" id="KW-0808">Transferase</keyword>
<keyword evidence="4 5" id="KW-0067">ATP-binding</keyword>
<dbReference type="PANTHER" id="PTHR44329:SF288">
    <property type="entry name" value="MITOGEN-ACTIVATED PROTEIN KINASE KINASE KINASE 20"/>
    <property type="match status" value="1"/>
</dbReference>
<comment type="caution">
    <text evidence="7">The sequence shown here is derived from an EMBL/GenBank/DDBJ whole genome shotgun (WGS) entry which is preliminary data.</text>
</comment>
<dbReference type="PROSITE" id="PS50011">
    <property type="entry name" value="PROTEIN_KINASE_DOM"/>
    <property type="match status" value="1"/>
</dbReference>
<dbReference type="InterPro" id="IPR017441">
    <property type="entry name" value="Protein_kinase_ATP_BS"/>
</dbReference>
<dbReference type="Gene3D" id="1.10.510.10">
    <property type="entry name" value="Transferase(Phosphotransferase) domain 1"/>
    <property type="match status" value="1"/>
</dbReference>